<dbReference type="Gene3D" id="1.50.10.10">
    <property type="match status" value="1"/>
</dbReference>
<dbReference type="InterPro" id="IPR008928">
    <property type="entry name" value="6-hairpin_glycosidase_sf"/>
</dbReference>
<protein>
    <submittedName>
        <fullName evidence="1">Uncharacterized protein</fullName>
    </submittedName>
</protein>
<evidence type="ECO:0000313" key="2">
    <source>
        <dbReference type="Proteomes" id="UP000294739"/>
    </source>
</evidence>
<gene>
    <name evidence="1" type="ORF">E1269_22465</name>
</gene>
<dbReference type="AlphaFoldDB" id="A0A4R5CNL7"/>
<dbReference type="InterPro" id="IPR012341">
    <property type="entry name" value="6hp_glycosidase-like_sf"/>
</dbReference>
<dbReference type="EMBL" id="SMKZ01000038">
    <property type="protein sequence ID" value="TDE02009.1"/>
    <property type="molecule type" value="Genomic_DNA"/>
</dbReference>
<sequence length="119" mass="12699">MTEPVKPFDAVGAAELRRLTRVSVSLISGAQHPSGAYPAAVGFAPYGFAWFRDGAFVAEGMSRAGAAESATAFHRWCAGVLSREARTIDALVERLAAGARLQMITFSTKSRVAPCLQPW</sequence>
<keyword evidence="2" id="KW-1185">Reference proteome</keyword>
<evidence type="ECO:0000313" key="1">
    <source>
        <dbReference type="EMBL" id="TDE02009.1"/>
    </source>
</evidence>
<dbReference type="SUPFAM" id="SSF48208">
    <property type="entry name" value="Six-hairpin glycosidases"/>
    <property type="match status" value="1"/>
</dbReference>
<dbReference type="Proteomes" id="UP000294739">
    <property type="component" value="Unassembled WGS sequence"/>
</dbReference>
<proteinExistence type="predicted"/>
<dbReference type="RefSeq" id="WP_131898717.1">
    <property type="nucleotide sequence ID" value="NZ_SMKZ01000038.1"/>
</dbReference>
<organism evidence="1 2">
    <name type="scientific">Jiangella asiatica</name>
    <dbReference type="NCBI Taxonomy" id="2530372"/>
    <lineage>
        <taxon>Bacteria</taxon>
        <taxon>Bacillati</taxon>
        <taxon>Actinomycetota</taxon>
        <taxon>Actinomycetes</taxon>
        <taxon>Jiangellales</taxon>
        <taxon>Jiangellaceae</taxon>
        <taxon>Jiangella</taxon>
    </lineage>
</organism>
<dbReference type="GO" id="GO:0005975">
    <property type="term" value="P:carbohydrate metabolic process"/>
    <property type="evidence" value="ECO:0007669"/>
    <property type="project" value="InterPro"/>
</dbReference>
<dbReference type="OrthoDB" id="3902805at2"/>
<dbReference type="InParanoid" id="A0A4R5CNL7"/>
<comment type="caution">
    <text evidence="1">The sequence shown here is derived from an EMBL/GenBank/DDBJ whole genome shotgun (WGS) entry which is preliminary data.</text>
</comment>
<accession>A0A4R5CNL7</accession>
<reference evidence="1 2" key="1">
    <citation type="submission" date="2019-03" db="EMBL/GenBank/DDBJ databases">
        <title>Draft genome sequences of novel Actinobacteria.</title>
        <authorList>
            <person name="Sahin N."/>
            <person name="Ay H."/>
            <person name="Saygin H."/>
        </authorList>
    </citation>
    <scope>NUCLEOTIDE SEQUENCE [LARGE SCALE GENOMIC DNA]</scope>
    <source>
        <strain evidence="1 2">5K138</strain>
    </source>
</reference>
<name>A0A4R5CNL7_9ACTN</name>